<reference evidence="1 2" key="1">
    <citation type="submission" date="2020-01" db="EMBL/GenBank/DDBJ databases">
        <authorList>
            <person name="Kim M.K."/>
        </authorList>
    </citation>
    <scope>NUCLEOTIDE SEQUENCE [LARGE SCALE GENOMIC DNA]</scope>
    <source>
        <strain evidence="1 2">172606-1</strain>
    </source>
</reference>
<protein>
    <submittedName>
        <fullName evidence="1">Uncharacterized protein</fullName>
    </submittedName>
</protein>
<evidence type="ECO:0000313" key="2">
    <source>
        <dbReference type="Proteomes" id="UP000480178"/>
    </source>
</evidence>
<proteinExistence type="predicted"/>
<accession>A0A6C0GTZ8</accession>
<gene>
    <name evidence="1" type="ORF">GXP67_34440</name>
</gene>
<sequence length="162" mass="19409">MNNQVHRIKTIEKINTSINECRTTEQVVSIEQFLDLYYKVFPFDPQFFKQEWTLDTQLKNRKKHLALLDDSDFSLSEQKMSLQRLDAYVQSVSFNKLRKEWKDLRSQLIGIDTSRYPALSENIIHLQSMEYGSLLVQEVQDMIYKFKQRISPLFMMVKLYNK</sequence>
<dbReference type="EMBL" id="CP048222">
    <property type="protein sequence ID" value="QHT71397.1"/>
    <property type="molecule type" value="Genomic_DNA"/>
</dbReference>
<dbReference type="RefSeq" id="WP_162447336.1">
    <property type="nucleotide sequence ID" value="NZ_CP048222.1"/>
</dbReference>
<name>A0A6C0GTZ8_9BACT</name>
<dbReference type="KEGG" id="rhoz:GXP67_34440"/>
<dbReference type="Proteomes" id="UP000480178">
    <property type="component" value="Chromosome"/>
</dbReference>
<keyword evidence="2" id="KW-1185">Reference proteome</keyword>
<evidence type="ECO:0000313" key="1">
    <source>
        <dbReference type="EMBL" id="QHT71397.1"/>
    </source>
</evidence>
<dbReference type="AlphaFoldDB" id="A0A6C0GTZ8"/>
<organism evidence="1 2">
    <name type="scientific">Rhodocytophaga rosea</name>
    <dbReference type="NCBI Taxonomy" id="2704465"/>
    <lineage>
        <taxon>Bacteria</taxon>
        <taxon>Pseudomonadati</taxon>
        <taxon>Bacteroidota</taxon>
        <taxon>Cytophagia</taxon>
        <taxon>Cytophagales</taxon>
        <taxon>Rhodocytophagaceae</taxon>
        <taxon>Rhodocytophaga</taxon>
    </lineage>
</organism>